<feature type="domain" description="Glycine transporter" evidence="8">
    <location>
        <begin position="106"/>
        <end position="178"/>
    </location>
</feature>
<dbReference type="InterPro" id="IPR005115">
    <property type="entry name" value="Gly_transporter"/>
</dbReference>
<comment type="similarity">
    <text evidence="2">Belongs to the UPF0126 family.</text>
</comment>
<evidence type="ECO:0000256" key="6">
    <source>
        <dbReference type="ARBA" id="ARBA00023136"/>
    </source>
</evidence>
<feature type="transmembrane region" description="Helical" evidence="7">
    <location>
        <begin position="131"/>
        <end position="151"/>
    </location>
</feature>
<dbReference type="RefSeq" id="WP_273689978.1">
    <property type="nucleotide sequence ID" value="NZ_CP117411.1"/>
</dbReference>
<keyword evidence="6 7" id="KW-0472">Membrane</keyword>
<evidence type="ECO:0000256" key="3">
    <source>
        <dbReference type="ARBA" id="ARBA00022475"/>
    </source>
</evidence>
<evidence type="ECO:0000256" key="4">
    <source>
        <dbReference type="ARBA" id="ARBA00022692"/>
    </source>
</evidence>
<dbReference type="PANTHER" id="PTHR30506:SF3">
    <property type="entry name" value="UPF0126 INNER MEMBRANE PROTEIN YADS-RELATED"/>
    <property type="match status" value="1"/>
</dbReference>
<evidence type="ECO:0000256" key="5">
    <source>
        <dbReference type="ARBA" id="ARBA00022989"/>
    </source>
</evidence>
<evidence type="ECO:0000259" key="8">
    <source>
        <dbReference type="Pfam" id="PF03458"/>
    </source>
</evidence>
<evidence type="ECO:0000313" key="10">
    <source>
        <dbReference type="Proteomes" id="UP001220395"/>
    </source>
</evidence>
<sequence length="219" mass="22368">MLDVTLAVPATVRAFSASALPWLDMGGIALFAASGAVAAARARLTFVTFCFFAAITGTGGGTVRDLLIGAPVFWMHDSVALGICLVMALIVWFTPQRLWQGKALDWFDAAGLAAYAVYGAAKAQAWGIPVVPAAGMGVVTACVGGIIRDVLAGVPSILIRPELYVTPAALAAGLYVALTAIGVSPVAAAGIATVAGFALRGIAIARGWRLPPYRGGEPE</sequence>
<dbReference type="Pfam" id="PF03458">
    <property type="entry name" value="Gly_transporter"/>
    <property type="match status" value="2"/>
</dbReference>
<accession>A0ABY7TQQ3</accession>
<protein>
    <submittedName>
        <fullName evidence="9">Trimeric intracellular cation channel family protein</fullName>
    </submittedName>
</protein>
<keyword evidence="4 7" id="KW-0812">Transmembrane</keyword>
<feature type="transmembrane region" description="Helical" evidence="7">
    <location>
        <begin position="187"/>
        <end position="205"/>
    </location>
</feature>
<comment type="subcellular location">
    <subcellularLocation>
        <location evidence="1">Cell membrane</location>
        <topology evidence="1">Multi-pass membrane protein</topology>
    </subcellularLocation>
</comment>
<keyword evidence="3" id="KW-1003">Cell membrane</keyword>
<reference evidence="9 10" key="1">
    <citation type="submission" date="2023-02" db="EMBL/GenBank/DDBJ databases">
        <title>Genome sequence of Sphingomonas naphthae.</title>
        <authorList>
            <person name="Kim S."/>
            <person name="Heo J."/>
            <person name="Kwon S.-W."/>
        </authorList>
    </citation>
    <scope>NUCLEOTIDE SEQUENCE [LARGE SCALE GENOMIC DNA]</scope>
    <source>
        <strain evidence="9 10">KACC 18716</strain>
    </source>
</reference>
<evidence type="ECO:0000313" key="9">
    <source>
        <dbReference type="EMBL" id="WCT74695.1"/>
    </source>
</evidence>
<name>A0ABY7TQQ3_9SPHN</name>
<feature type="transmembrane region" description="Helical" evidence="7">
    <location>
        <begin position="20"/>
        <end position="39"/>
    </location>
</feature>
<dbReference type="PANTHER" id="PTHR30506">
    <property type="entry name" value="INNER MEMBRANE PROTEIN"/>
    <property type="match status" value="1"/>
</dbReference>
<organism evidence="9 10">
    <name type="scientific">Sphingomonas naphthae</name>
    <dbReference type="NCBI Taxonomy" id="1813468"/>
    <lineage>
        <taxon>Bacteria</taxon>
        <taxon>Pseudomonadati</taxon>
        <taxon>Pseudomonadota</taxon>
        <taxon>Alphaproteobacteria</taxon>
        <taxon>Sphingomonadales</taxon>
        <taxon>Sphingomonadaceae</taxon>
        <taxon>Sphingomonas</taxon>
    </lineage>
</organism>
<gene>
    <name evidence="9" type="ORF">PQ455_05560</name>
</gene>
<dbReference type="EMBL" id="CP117411">
    <property type="protein sequence ID" value="WCT74695.1"/>
    <property type="molecule type" value="Genomic_DNA"/>
</dbReference>
<evidence type="ECO:0000256" key="2">
    <source>
        <dbReference type="ARBA" id="ARBA00008193"/>
    </source>
</evidence>
<feature type="transmembrane region" description="Helical" evidence="7">
    <location>
        <begin position="46"/>
        <end position="67"/>
    </location>
</feature>
<evidence type="ECO:0000256" key="1">
    <source>
        <dbReference type="ARBA" id="ARBA00004651"/>
    </source>
</evidence>
<keyword evidence="10" id="KW-1185">Reference proteome</keyword>
<dbReference type="Proteomes" id="UP001220395">
    <property type="component" value="Chromosome"/>
</dbReference>
<evidence type="ECO:0000256" key="7">
    <source>
        <dbReference type="SAM" id="Phobius"/>
    </source>
</evidence>
<feature type="domain" description="Glycine transporter" evidence="8">
    <location>
        <begin position="22"/>
        <end position="94"/>
    </location>
</feature>
<keyword evidence="5 7" id="KW-1133">Transmembrane helix</keyword>
<feature type="transmembrane region" description="Helical" evidence="7">
    <location>
        <begin position="73"/>
        <end position="94"/>
    </location>
</feature>
<proteinExistence type="inferred from homology"/>